<dbReference type="PANTHER" id="PTHR35841">
    <property type="entry name" value="PHOSPHONATES-BINDING PERIPLASMIC PROTEIN"/>
    <property type="match status" value="1"/>
</dbReference>
<dbReference type="EMBL" id="MSPX01000007">
    <property type="protein sequence ID" value="OQP86415.1"/>
    <property type="molecule type" value="Genomic_DNA"/>
</dbReference>
<gene>
    <name evidence="1" type="ORF">BTR14_10310</name>
</gene>
<evidence type="ECO:0000313" key="2">
    <source>
        <dbReference type="Proteomes" id="UP000192652"/>
    </source>
</evidence>
<dbReference type="Pfam" id="PF12974">
    <property type="entry name" value="Phosphonate-bd"/>
    <property type="match status" value="1"/>
</dbReference>
<organism evidence="1 2">
    <name type="scientific">Xaviernesmea rhizosphaerae</name>
    <dbReference type="NCBI Taxonomy" id="1672749"/>
    <lineage>
        <taxon>Bacteria</taxon>
        <taxon>Pseudomonadati</taxon>
        <taxon>Pseudomonadota</taxon>
        <taxon>Alphaproteobacteria</taxon>
        <taxon>Hyphomicrobiales</taxon>
        <taxon>Rhizobiaceae</taxon>
        <taxon>Rhizobium/Agrobacterium group</taxon>
        <taxon>Xaviernesmea</taxon>
    </lineage>
</organism>
<proteinExistence type="predicted"/>
<dbReference type="Proteomes" id="UP000192652">
    <property type="component" value="Unassembled WGS sequence"/>
</dbReference>
<reference evidence="1 2" key="1">
    <citation type="journal article" date="2017" name="Antonie Van Leeuwenhoek">
        <title>Rhizobium rhizosphaerae sp. nov., a novel species isolated from rice rhizosphere.</title>
        <authorList>
            <person name="Zhao J.J."/>
            <person name="Zhang J."/>
            <person name="Zhang R.J."/>
            <person name="Zhang C.W."/>
            <person name="Yin H.Q."/>
            <person name="Zhang X.X."/>
        </authorList>
    </citation>
    <scope>NUCLEOTIDE SEQUENCE [LARGE SCALE GENOMIC DNA]</scope>
    <source>
        <strain evidence="1 2">RD15</strain>
    </source>
</reference>
<evidence type="ECO:0000313" key="1">
    <source>
        <dbReference type="EMBL" id="OQP86415.1"/>
    </source>
</evidence>
<keyword evidence="2" id="KW-1185">Reference proteome</keyword>
<dbReference type="PANTHER" id="PTHR35841:SF1">
    <property type="entry name" value="PHOSPHONATES-BINDING PERIPLASMIC PROTEIN"/>
    <property type="match status" value="1"/>
</dbReference>
<accession>A0ABX3PDY3</accession>
<dbReference type="RefSeq" id="WP_081176098.1">
    <property type="nucleotide sequence ID" value="NZ_MSPX01000007.1"/>
</dbReference>
<name>A0ABX3PDY3_9HYPH</name>
<protein>
    <submittedName>
        <fullName evidence="1">Phosphate ABC transporter substrate-binding protein</fullName>
    </submittedName>
</protein>
<comment type="caution">
    <text evidence="1">The sequence shown here is derived from an EMBL/GenBank/DDBJ whole genome shotgun (WGS) entry which is preliminary data.</text>
</comment>
<dbReference type="Gene3D" id="3.40.190.10">
    <property type="entry name" value="Periplasmic binding protein-like II"/>
    <property type="match status" value="2"/>
</dbReference>
<dbReference type="SUPFAM" id="SSF53850">
    <property type="entry name" value="Periplasmic binding protein-like II"/>
    <property type="match status" value="1"/>
</dbReference>
<sequence>MPVASLAMYAAPEPVAAANAAWWADLRARLVATGVTALPETLDTDLGYDEAWHRPDLVLAQACGYPYVRRLQGRVRLVATPCYAYEGCDGPFSGSLIVVRRDAVFSDIGALFGSRVAINGKDSNSGMNLLRLMIAPHAIKGRFFSACLETGGHRASLAAVAGNRADIAAIDTVTFGHLRRFAPEEVANVRILARTPIGPGLPLITRGSASDAFVAALRQALRQFVDDPSTADLRETLAIRDFALLDDSHYERLRDFEREAQRLGYPEIA</sequence>